<gene>
    <name evidence="1" type="ORF">CARN3_0482</name>
</gene>
<dbReference type="AlphaFoldDB" id="E6PX91"/>
<dbReference type="EMBL" id="CABN01000027">
    <property type="protein sequence ID" value="CBH99550.1"/>
    <property type="molecule type" value="Genomic_DNA"/>
</dbReference>
<comment type="caution">
    <text evidence="1">The sequence shown here is derived from an EMBL/GenBank/DDBJ whole genome shotgun (WGS) entry which is preliminary data.</text>
</comment>
<organism evidence="1">
    <name type="scientific">mine drainage metagenome</name>
    <dbReference type="NCBI Taxonomy" id="410659"/>
    <lineage>
        <taxon>unclassified sequences</taxon>
        <taxon>metagenomes</taxon>
        <taxon>ecological metagenomes</taxon>
    </lineage>
</organism>
<name>E6PX91_9ZZZZ</name>
<reference evidence="1" key="1">
    <citation type="submission" date="2009-10" db="EMBL/GenBank/DDBJ databases">
        <title>Diversity of trophic interactions inside an arsenic-rich microbial ecosystem.</title>
        <authorList>
            <person name="Bertin P.N."/>
            <person name="Heinrich-Salmeron A."/>
            <person name="Pelletier E."/>
            <person name="Goulhen-Chollet F."/>
            <person name="Arsene-Ploetze F."/>
            <person name="Gallien S."/>
            <person name="Calteau A."/>
            <person name="Vallenet D."/>
            <person name="Casiot C."/>
            <person name="Chane-Woon-Ming B."/>
            <person name="Giloteaux L."/>
            <person name="Barakat M."/>
            <person name="Bonnefoy V."/>
            <person name="Bruneel O."/>
            <person name="Chandler M."/>
            <person name="Cleiss J."/>
            <person name="Duran R."/>
            <person name="Elbaz-Poulichet F."/>
            <person name="Fonknechten N."/>
            <person name="Lauga B."/>
            <person name="Mornico D."/>
            <person name="Ortet P."/>
            <person name="Schaeffer C."/>
            <person name="Siguier P."/>
            <person name="Alexander Thil Smith A."/>
            <person name="Van Dorsselaer A."/>
            <person name="Weissenbach J."/>
            <person name="Medigue C."/>
            <person name="Le Paslier D."/>
        </authorList>
    </citation>
    <scope>NUCLEOTIDE SEQUENCE</scope>
</reference>
<sequence>MKPSKIMSRQAQLKAALKEIVWGETRQHDDLIFVSAEGKTRHERLCHPECAAELAADQTEWS</sequence>
<proteinExistence type="predicted"/>
<protein>
    <submittedName>
        <fullName evidence="1">Uncharacterized protein</fullName>
    </submittedName>
</protein>
<accession>E6PX91</accession>
<evidence type="ECO:0000313" key="1">
    <source>
        <dbReference type="EMBL" id="CBH99550.1"/>
    </source>
</evidence>